<evidence type="ECO:0000313" key="3">
    <source>
        <dbReference type="EMBL" id="DAD89165.1"/>
    </source>
</evidence>
<keyword evidence="1" id="KW-0175">Coiled coil</keyword>
<sequence length="189" mass="21282">MEKVRFDLQLFAEEAPAQAQPEGAEPPEGQEPAQEQGAGDKKYTDKDVDAIINKKFAKWKAEQEAAVKNAQEESAKLAKMNADQKHQYEMEKLQKENAELKRSALRMELGKTATGLLKEHNVDATQDILDFVVGEDAEDTKERIDRFVSIVQAQLKRAEVERATGRTPKTVHNNGNAMSEIDKRIAKYQ</sequence>
<reference evidence="3" key="1">
    <citation type="journal article" date="2021" name="Proc. Natl. Acad. Sci. U.S.A.">
        <title>A Catalog of Tens of Thousands of Viruses from Human Metagenomes Reveals Hidden Associations with Chronic Diseases.</title>
        <authorList>
            <person name="Tisza M.J."/>
            <person name="Buck C.B."/>
        </authorList>
    </citation>
    <scope>NUCLEOTIDE SEQUENCE</scope>
    <source>
        <strain evidence="3">Ct5Px37</strain>
    </source>
</reference>
<accession>A0A8S5N3B0</accession>
<feature type="compositionally biased region" description="Low complexity" evidence="2">
    <location>
        <begin position="12"/>
        <end position="37"/>
    </location>
</feature>
<dbReference type="InterPro" id="IPR025580">
    <property type="entry name" value="Gp46"/>
</dbReference>
<evidence type="ECO:0000256" key="1">
    <source>
        <dbReference type="SAM" id="Coils"/>
    </source>
</evidence>
<protein>
    <submittedName>
        <fullName evidence="3">Capsid scaffolding protein</fullName>
    </submittedName>
</protein>
<feature type="region of interest" description="Disordered" evidence="2">
    <location>
        <begin position="163"/>
        <end position="189"/>
    </location>
</feature>
<evidence type="ECO:0000256" key="2">
    <source>
        <dbReference type="SAM" id="MobiDB-lite"/>
    </source>
</evidence>
<name>A0A8S5N3B0_9CAUD</name>
<feature type="coiled-coil region" evidence="1">
    <location>
        <begin position="60"/>
        <end position="110"/>
    </location>
</feature>
<proteinExistence type="predicted"/>
<feature type="compositionally biased region" description="Basic and acidic residues" evidence="2">
    <location>
        <begin position="180"/>
        <end position="189"/>
    </location>
</feature>
<dbReference type="EMBL" id="BK015055">
    <property type="protein sequence ID" value="DAD89165.1"/>
    <property type="molecule type" value="Genomic_DNA"/>
</dbReference>
<dbReference type="Pfam" id="PF14265">
    <property type="entry name" value="DUF4355"/>
    <property type="match status" value="1"/>
</dbReference>
<organism evidence="3">
    <name type="scientific">Siphoviridae sp. ct5Px37</name>
    <dbReference type="NCBI Taxonomy" id="2826293"/>
    <lineage>
        <taxon>Viruses</taxon>
        <taxon>Duplodnaviria</taxon>
        <taxon>Heunggongvirae</taxon>
        <taxon>Uroviricota</taxon>
        <taxon>Caudoviricetes</taxon>
    </lineage>
</organism>
<feature type="region of interest" description="Disordered" evidence="2">
    <location>
        <begin position="1"/>
        <end position="45"/>
    </location>
</feature>